<evidence type="ECO:0000313" key="9">
    <source>
        <dbReference type="Proteomes" id="UP000036277"/>
    </source>
</evidence>
<dbReference type="PATRIC" id="fig|880157.4.peg.4288"/>
<dbReference type="Gene3D" id="3.40.930.10">
    <property type="entry name" value="Mannitol-specific EII, Chain A"/>
    <property type="match status" value="1"/>
</dbReference>
<dbReference type="STRING" id="880157.AB204_19875"/>
<dbReference type="OrthoDB" id="1640042at2"/>
<evidence type="ECO:0000259" key="7">
    <source>
        <dbReference type="PROSITE" id="PS51094"/>
    </source>
</evidence>
<dbReference type="InterPro" id="IPR050893">
    <property type="entry name" value="Sugar_PTS"/>
</dbReference>
<dbReference type="PANTHER" id="PTHR30181">
    <property type="entry name" value="MANNITOL PERMEASE IIC COMPONENT"/>
    <property type="match status" value="1"/>
</dbReference>
<evidence type="ECO:0000256" key="2">
    <source>
        <dbReference type="ARBA" id="ARBA00022553"/>
    </source>
</evidence>
<keyword evidence="9" id="KW-1185">Reference proteome</keyword>
<keyword evidence="4" id="KW-0808">Transferase</keyword>
<name>A0A0J5FN59_9GAMM</name>
<proteinExistence type="predicted"/>
<dbReference type="InterPro" id="IPR016152">
    <property type="entry name" value="PTrfase/Anion_transptr"/>
</dbReference>
<feature type="domain" description="PTS EIIA type-2" evidence="7">
    <location>
        <begin position="2"/>
        <end position="76"/>
    </location>
</feature>
<keyword evidence="5" id="KW-0598">Phosphotransferase system</keyword>
<dbReference type="GO" id="GO:0005886">
    <property type="term" value="C:plasma membrane"/>
    <property type="evidence" value="ECO:0007669"/>
    <property type="project" value="TreeGrafter"/>
</dbReference>
<keyword evidence="2" id="KW-0597">Phosphoprotein</keyword>
<dbReference type="GO" id="GO:0090563">
    <property type="term" value="F:protein-phosphocysteine-sugar phosphotransferase activity"/>
    <property type="evidence" value="ECO:0007669"/>
    <property type="project" value="TreeGrafter"/>
</dbReference>
<evidence type="ECO:0000256" key="6">
    <source>
        <dbReference type="ARBA" id="ARBA00022777"/>
    </source>
</evidence>
<evidence type="ECO:0000256" key="5">
    <source>
        <dbReference type="ARBA" id="ARBA00022683"/>
    </source>
</evidence>
<evidence type="ECO:0000256" key="3">
    <source>
        <dbReference type="ARBA" id="ARBA00022597"/>
    </source>
</evidence>
<dbReference type="PROSITE" id="PS51094">
    <property type="entry name" value="PTS_EIIA_TYPE_2"/>
    <property type="match status" value="1"/>
</dbReference>
<dbReference type="Pfam" id="PF00359">
    <property type="entry name" value="PTS_EIIA_2"/>
    <property type="match status" value="1"/>
</dbReference>
<dbReference type="Proteomes" id="UP000036277">
    <property type="component" value="Unassembled WGS sequence"/>
</dbReference>
<reference evidence="8 9" key="1">
    <citation type="submission" date="2015-06" db="EMBL/GenBank/DDBJ databases">
        <title>Draft Whole-Genome Sequence of the Entomopathogenic Bacterium Xenorhabdus khoisanae.</title>
        <authorList>
            <person name="Naidoo S."/>
            <person name="Featherston J."/>
            <person name="Gray V.M."/>
        </authorList>
    </citation>
    <scope>NUCLEOTIDE SEQUENCE [LARGE SCALE GENOMIC DNA]</scope>
    <source>
        <strain evidence="8 9">MCB</strain>
    </source>
</reference>
<dbReference type="InterPro" id="IPR002178">
    <property type="entry name" value="PTS_EIIA_type-2_dom"/>
</dbReference>
<evidence type="ECO:0000256" key="1">
    <source>
        <dbReference type="ARBA" id="ARBA00022448"/>
    </source>
</evidence>
<dbReference type="EMBL" id="LFCV01000194">
    <property type="protein sequence ID" value="KMJ43402.1"/>
    <property type="molecule type" value="Genomic_DNA"/>
</dbReference>
<gene>
    <name evidence="8" type="ORF">AB204_19875</name>
</gene>
<keyword evidence="1" id="KW-0813">Transport</keyword>
<sequence length="76" mass="8304">MFHLLLQDIHLAAYATNKESAIRQVATALTAAGYASKEYVEGMLERETHSSTYLGNCNGSQSKMAGLAFIRFFGSN</sequence>
<dbReference type="SUPFAM" id="SSF55804">
    <property type="entry name" value="Phoshotransferase/anion transport protein"/>
    <property type="match status" value="1"/>
</dbReference>
<dbReference type="GO" id="GO:0016301">
    <property type="term" value="F:kinase activity"/>
    <property type="evidence" value="ECO:0007669"/>
    <property type="project" value="UniProtKB-KW"/>
</dbReference>
<dbReference type="AlphaFoldDB" id="A0A0J5FN59"/>
<keyword evidence="3" id="KW-0762">Sugar transport</keyword>
<dbReference type="PANTHER" id="PTHR30181:SF3">
    <property type="entry name" value="MULTIPHOSPHORYL TRANSFER PROTEIN"/>
    <property type="match status" value="1"/>
</dbReference>
<protein>
    <recommendedName>
        <fullName evidence="7">PTS EIIA type-2 domain-containing protein</fullName>
    </recommendedName>
</protein>
<evidence type="ECO:0000256" key="4">
    <source>
        <dbReference type="ARBA" id="ARBA00022679"/>
    </source>
</evidence>
<dbReference type="GO" id="GO:0009401">
    <property type="term" value="P:phosphoenolpyruvate-dependent sugar phosphotransferase system"/>
    <property type="evidence" value="ECO:0007669"/>
    <property type="project" value="UniProtKB-KW"/>
</dbReference>
<accession>A0A0J5FN59</accession>
<organism evidence="8 9">
    <name type="scientific">Xenorhabdus khoisanae</name>
    <dbReference type="NCBI Taxonomy" id="880157"/>
    <lineage>
        <taxon>Bacteria</taxon>
        <taxon>Pseudomonadati</taxon>
        <taxon>Pseudomonadota</taxon>
        <taxon>Gammaproteobacteria</taxon>
        <taxon>Enterobacterales</taxon>
        <taxon>Morganellaceae</taxon>
        <taxon>Xenorhabdus</taxon>
    </lineage>
</organism>
<keyword evidence="6" id="KW-0418">Kinase</keyword>
<comment type="caution">
    <text evidence="8">The sequence shown here is derived from an EMBL/GenBank/DDBJ whole genome shotgun (WGS) entry which is preliminary data.</text>
</comment>
<evidence type="ECO:0000313" key="8">
    <source>
        <dbReference type="EMBL" id="KMJ43402.1"/>
    </source>
</evidence>